<keyword evidence="1" id="KW-0963">Cytoplasm</keyword>
<dbReference type="NCBIfam" id="TIGR00281">
    <property type="entry name" value="SMC-Scp complex subunit ScpB"/>
    <property type="match status" value="1"/>
</dbReference>
<dbReference type="SUPFAM" id="SSF46785">
    <property type="entry name" value="Winged helix' DNA-binding domain"/>
    <property type="match status" value="2"/>
</dbReference>
<dbReference type="OrthoDB" id="9806226at2"/>
<name>A0A419T249_9FIRM</name>
<comment type="caution">
    <text evidence="6">The sequence shown here is derived from an EMBL/GenBank/DDBJ whole genome shotgun (WGS) entry which is preliminary data.</text>
</comment>
<dbReference type="InterPro" id="IPR036390">
    <property type="entry name" value="WH_DNA-bd_sf"/>
</dbReference>
<dbReference type="EMBL" id="MCIA01000018">
    <property type="protein sequence ID" value="RKD31522.1"/>
    <property type="molecule type" value="Genomic_DNA"/>
</dbReference>
<dbReference type="AlphaFoldDB" id="A0A419T249"/>
<dbReference type="GO" id="GO:0051304">
    <property type="term" value="P:chromosome separation"/>
    <property type="evidence" value="ECO:0007669"/>
    <property type="project" value="InterPro"/>
</dbReference>
<dbReference type="Gene3D" id="1.10.10.10">
    <property type="entry name" value="Winged helix-like DNA-binding domain superfamily/Winged helix DNA-binding domain"/>
    <property type="match status" value="2"/>
</dbReference>
<dbReference type="InterPro" id="IPR005234">
    <property type="entry name" value="ScpB_csome_segregation"/>
</dbReference>
<dbReference type="Pfam" id="PF04079">
    <property type="entry name" value="SMC_ScpB"/>
    <property type="match status" value="1"/>
</dbReference>
<evidence type="ECO:0000256" key="4">
    <source>
        <dbReference type="ARBA" id="ARBA00023306"/>
    </source>
</evidence>
<dbReference type="PANTHER" id="PTHR34298:SF2">
    <property type="entry name" value="SEGREGATION AND CONDENSATION PROTEIN B"/>
    <property type="match status" value="1"/>
</dbReference>
<dbReference type="Proteomes" id="UP000284277">
    <property type="component" value="Unassembled WGS sequence"/>
</dbReference>
<feature type="compositionally biased region" description="Basic and acidic residues" evidence="5">
    <location>
        <begin position="207"/>
        <end position="218"/>
    </location>
</feature>
<proteinExistence type="predicted"/>
<evidence type="ECO:0000313" key="6">
    <source>
        <dbReference type="EMBL" id="RKD31522.1"/>
    </source>
</evidence>
<dbReference type="GO" id="GO:0051301">
    <property type="term" value="P:cell division"/>
    <property type="evidence" value="ECO:0007669"/>
    <property type="project" value="UniProtKB-KW"/>
</dbReference>
<feature type="region of interest" description="Disordered" evidence="5">
    <location>
        <begin position="198"/>
        <end position="218"/>
    </location>
</feature>
<dbReference type="RefSeq" id="WP_120197061.1">
    <property type="nucleotide sequence ID" value="NZ_MCIA01000018.1"/>
</dbReference>
<accession>A0A419T249</accession>
<gene>
    <name evidence="6" type="ORF">BET01_20195</name>
</gene>
<evidence type="ECO:0000313" key="7">
    <source>
        <dbReference type="Proteomes" id="UP000284277"/>
    </source>
</evidence>
<evidence type="ECO:0000256" key="1">
    <source>
        <dbReference type="ARBA" id="ARBA00022490"/>
    </source>
</evidence>
<dbReference type="PANTHER" id="PTHR34298">
    <property type="entry name" value="SEGREGATION AND CONDENSATION PROTEIN B"/>
    <property type="match status" value="1"/>
</dbReference>
<keyword evidence="4" id="KW-0131">Cell cycle</keyword>
<reference evidence="6 7" key="1">
    <citation type="submission" date="2016-08" db="EMBL/GenBank/DDBJ databases">
        <title>A new outlook on sporulation: Clostridium algidixylanolyticum.</title>
        <authorList>
            <person name="Poppleton D.I."/>
            <person name="Gribaldo S."/>
        </authorList>
    </citation>
    <scope>NUCLEOTIDE SEQUENCE [LARGE SCALE GENOMIC DNA]</scope>
    <source>
        <strain evidence="6 7">SPL73</strain>
    </source>
</reference>
<keyword evidence="7" id="KW-1185">Reference proteome</keyword>
<dbReference type="PIRSF" id="PIRSF019345">
    <property type="entry name" value="ScpB"/>
    <property type="match status" value="1"/>
</dbReference>
<keyword evidence="3" id="KW-0159">Chromosome partition</keyword>
<sequence length="218" mass="24773">MEKDTLFEEGLKKSTKEEKTWEAVIEAVLFTMGNSVELSRLAVAIGQDENTAREAVLRLKKRFDTGKRGMQIIELENSYQMCTRTEYYENLIRVAVTPKKQVLSDVILETLSIIAYKQPVTKLEIEKIRGVKSDHAVNKLVEYNLVYEVGRLDAPGRPALFATTEEFLRRFGIGSTQNLPVADPVVAAEIRLQVEEELSDSSDLISEEDKKKVDFQEE</sequence>
<evidence type="ECO:0000256" key="2">
    <source>
        <dbReference type="ARBA" id="ARBA00022618"/>
    </source>
</evidence>
<dbReference type="InterPro" id="IPR036388">
    <property type="entry name" value="WH-like_DNA-bd_sf"/>
</dbReference>
<protein>
    <submittedName>
        <fullName evidence="6">SMC-Scp complex subunit ScpB</fullName>
    </submittedName>
</protein>
<organism evidence="6 7">
    <name type="scientific">Lacrimispora algidixylanolytica</name>
    <dbReference type="NCBI Taxonomy" id="94868"/>
    <lineage>
        <taxon>Bacteria</taxon>
        <taxon>Bacillati</taxon>
        <taxon>Bacillota</taxon>
        <taxon>Clostridia</taxon>
        <taxon>Lachnospirales</taxon>
        <taxon>Lachnospiraceae</taxon>
        <taxon>Lacrimispora</taxon>
    </lineage>
</organism>
<evidence type="ECO:0000256" key="5">
    <source>
        <dbReference type="SAM" id="MobiDB-lite"/>
    </source>
</evidence>
<evidence type="ECO:0000256" key="3">
    <source>
        <dbReference type="ARBA" id="ARBA00022829"/>
    </source>
</evidence>
<keyword evidence="2" id="KW-0132">Cell division</keyword>